<accession>A0A9W8RNH7</accession>
<dbReference type="AlphaFoldDB" id="A0A9W8RNH7"/>
<dbReference type="EMBL" id="JAOQAZ010000041">
    <property type="protein sequence ID" value="KAJ4246855.1"/>
    <property type="molecule type" value="Genomic_DNA"/>
</dbReference>
<keyword evidence="2" id="KW-0812">Transmembrane</keyword>
<keyword evidence="2" id="KW-1133">Transmembrane helix</keyword>
<feature type="region of interest" description="Disordered" evidence="1">
    <location>
        <begin position="136"/>
        <end position="180"/>
    </location>
</feature>
<dbReference type="Proteomes" id="UP001152049">
    <property type="component" value="Unassembled WGS sequence"/>
</dbReference>
<evidence type="ECO:0000313" key="3">
    <source>
        <dbReference type="EMBL" id="KAJ4246855.1"/>
    </source>
</evidence>
<proteinExistence type="predicted"/>
<name>A0A9W8RNH7_9HYPO</name>
<feature type="compositionally biased region" description="Basic and acidic residues" evidence="1">
    <location>
        <begin position="157"/>
        <end position="171"/>
    </location>
</feature>
<keyword evidence="4" id="KW-1185">Reference proteome</keyword>
<feature type="compositionally biased region" description="Basic and acidic residues" evidence="1">
    <location>
        <begin position="235"/>
        <end position="244"/>
    </location>
</feature>
<feature type="region of interest" description="Disordered" evidence="1">
    <location>
        <begin position="220"/>
        <end position="244"/>
    </location>
</feature>
<gene>
    <name evidence="3" type="ORF">NW762_013407</name>
</gene>
<organism evidence="3 4">
    <name type="scientific">Fusarium torreyae</name>
    <dbReference type="NCBI Taxonomy" id="1237075"/>
    <lineage>
        <taxon>Eukaryota</taxon>
        <taxon>Fungi</taxon>
        <taxon>Dikarya</taxon>
        <taxon>Ascomycota</taxon>
        <taxon>Pezizomycotina</taxon>
        <taxon>Sordariomycetes</taxon>
        <taxon>Hypocreomycetidae</taxon>
        <taxon>Hypocreales</taxon>
        <taxon>Nectriaceae</taxon>
        <taxon>Fusarium</taxon>
    </lineage>
</organism>
<evidence type="ECO:0000313" key="4">
    <source>
        <dbReference type="Proteomes" id="UP001152049"/>
    </source>
</evidence>
<feature type="transmembrane region" description="Helical" evidence="2">
    <location>
        <begin position="31"/>
        <end position="56"/>
    </location>
</feature>
<protein>
    <submittedName>
        <fullName evidence="3">Uncharacterized protein</fullName>
    </submittedName>
</protein>
<evidence type="ECO:0000256" key="2">
    <source>
        <dbReference type="SAM" id="Phobius"/>
    </source>
</evidence>
<evidence type="ECO:0000256" key="1">
    <source>
        <dbReference type="SAM" id="MobiDB-lite"/>
    </source>
</evidence>
<comment type="caution">
    <text evidence="3">The sequence shown here is derived from an EMBL/GenBank/DDBJ whole genome shotgun (WGS) entry which is preliminary data.</text>
</comment>
<keyword evidence="2" id="KW-0472">Membrane</keyword>
<sequence>MLELRKSISLKSMDVAVTLEDESFSPVKHGFFVMSLSLALPFVQGIGIGFSYVYALNKAAENDPKKDDSPEMSNKSALTEQLIRATTSDLPWDFILKVAVSAKIKEFWMPEAEIVVVVQLQMSMWVGIAAIGNTQMPPRAKGTQEDEVNIHGSWPPSRRDNTVPEDGRRENVTMTGTPPIDNTVNQIFTYEAYACHSQMEDDATFQQQDQLWNQYKTPLATHEQHHRYQHQPQKYQHDQQQRQQ</sequence>
<reference evidence="3" key="1">
    <citation type="submission" date="2022-09" db="EMBL/GenBank/DDBJ databases">
        <title>Fusarium specimens isolated from Avocado Roots.</title>
        <authorList>
            <person name="Stajich J."/>
            <person name="Roper C."/>
            <person name="Heimlech-Rivalta G."/>
        </authorList>
    </citation>
    <scope>NUCLEOTIDE SEQUENCE</scope>
    <source>
        <strain evidence="3">CF00136</strain>
    </source>
</reference>